<dbReference type="GO" id="GO:0016210">
    <property type="term" value="F:naringenin-chalcone synthase activity"/>
    <property type="evidence" value="ECO:0007669"/>
    <property type="project" value="UniProtKB-EC"/>
</dbReference>
<feature type="domain" description="Beta-ketoacyl-[acyl-carrier-protein] synthase III C-terminal" evidence="3">
    <location>
        <begin position="292"/>
        <end position="369"/>
    </location>
</feature>
<dbReference type="AlphaFoldDB" id="A0A0W0ZAV6"/>
<gene>
    <name evidence="4" type="ORF">Lspi_0053</name>
</gene>
<evidence type="ECO:0000313" key="4">
    <source>
        <dbReference type="EMBL" id="KTD66290.1"/>
    </source>
</evidence>
<dbReference type="InterPro" id="IPR016039">
    <property type="entry name" value="Thiolase-like"/>
</dbReference>
<dbReference type="STRING" id="452.Lspi_0053"/>
<dbReference type="PANTHER" id="PTHR34069:SF3">
    <property type="entry name" value="ACYL-COA:ACYL-COA ALKYLTRANSFERASE"/>
    <property type="match status" value="1"/>
</dbReference>
<keyword evidence="1 4" id="KW-0808">Transferase</keyword>
<dbReference type="OrthoDB" id="9786288at2"/>
<evidence type="ECO:0000256" key="2">
    <source>
        <dbReference type="ARBA" id="ARBA00023315"/>
    </source>
</evidence>
<dbReference type="EC" id="2.3.1.74" evidence="4"/>
<proteinExistence type="predicted"/>
<dbReference type="Pfam" id="PF08541">
    <property type="entry name" value="ACP_syn_III_C"/>
    <property type="match status" value="1"/>
</dbReference>
<reference evidence="4 5" key="1">
    <citation type="submission" date="2015-11" db="EMBL/GenBank/DDBJ databases">
        <title>Genomic analysis of 38 Legionella species identifies large and diverse effector repertoires.</title>
        <authorList>
            <person name="Burstein D."/>
            <person name="Amaro F."/>
            <person name="Zusman T."/>
            <person name="Lifshitz Z."/>
            <person name="Cohen O."/>
            <person name="Gilbert J.A."/>
            <person name="Pupko T."/>
            <person name="Shuman H.A."/>
            <person name="Segal G."/>
        </authorList>
    </citation>
    <scope>NUCLEOTIDE SEQUENCE [LARGE SCALE GENOMIC DNA]</scope>
    <source>
        <strain evidence="4 5">Mt.St.Helens-9</strain>
    </source>
</reference>
<dbReference type="Proteomes" id="UP000054877">
    <property type="component" value="Unassembled WGS sequence"/>
</dbReference>
<dbReference type="PANTHER" id="PTHR34069">
    <property type="entry name" value="3-OXOACYL-[ACYL-CARRIER-PROTEIN] SYNTHASE 3"/>
    <property type="match status" value="1"/>
</dbReference>
<dbReference type="GO" id="GO:0044550">
    <property type="term" value="P:secondary metabolite biosynthetic process"/>
    <property type="evidence" value="ECO:0007669"/>
    <property type="project" value="TreeGrafter"/>
</dbReference>
<organism evidence="4 5">
    <name type="scientific">Legionella spiritensis</name>
    <dbReference type="NCBI Taxonomy" id="452"/>
    <lineage>
        <taxon>Bacteria</taxon>
        <taxon>Pseudomonadati</taxon>
        <taxon>Pseudomonadota</taxon>
        <taxon>Gammaproteobacteria</taxon>
        <taxon>Legionellales</taxon>
        <taxon>Legionellaceae</taxon>
        <taxon>Legionella</taxon>
    </lineage>
</organism>
<comment type="caution">
    <text evidence="4">The sequence shown here is derived from an EMBL/GenBank/DDBJ whole genome shotgun (WGS) entry which is preliminary data.</text>
</comment>
<protein>
    <submittedName>
        <fullName evidence="4">Naringenin-chalcone synthase</fullName>
        <ecNumber evidence="4">2.3.1.74</ecNumber>
    </submittedName>
</protein>
<dbReference type="EMBL" id="LNYX01000001">
    <property type="protein sequence ID" value="KTD66290.1"/>
    <property type="molecule type" value="Genomic_DNA"/>
</dbReference>
<name>A0A0W0ZAV6_LEGSP</name>
<dbReference type="InterPro" id="IPR013747">
    <property type="entry name" value="ACP_syn_III_C"/>
</dbReference>
<evidence type="ECO:0000259" key="3">
    <source>
        <dbReference type="Pfam" id="PF08541"/>
    </source>
</evidence>
<dbReference type="PATRIC" id="fig|452.5.peg.59"/>
<dbReference type="Gene3D" id="3.40.47.10">
    <property type="match status" value="2"/>
</dbReference>
<evidence type="ECO:0000256" key="1">
    <source>
        <dbReference type="ARBA" id="ARBA00022679"/>
    </source>
</evidence>
<keyword evidence="5" id="KW-1185">Reference proteome</keyword>
<accession>A0A0W0ZAV6</accession>
<keyword evidence="2 4" id="KW-0012">Acyltransferase</keyword>
<evidence type="ECO:0000313" key="5">
    <source>
        <dbReference type="Proteomes" id="UP000054877"/>
    </source>
</evidence>
<dbReference type="RefSeq" id="WP_058481995.1">
    <property type="nucleotide sequence ID" value="NZ_CAAAII010000002.1"/>
</dbReference>
<dbReference type="SUPFAM" id="SSF53901">
    <property type="entry name" value="Thiolase-like"/>
    <property type="match status" value="1"/>
</dbReference>
<sequence>MAAVNIMSIASEVPDQRVLSEDIINAMEGKVSNGVADMMKNMDIRQRYSVVEDYSRYLSGKKERKLISNVNQLAVKSIHKCVNAVKEKLDISLFIAITNTALRPLPCMAYEIMSMIDETIIPRNTNVINMQNQGCSTMVKALEIAQNYLKLDENKQVMITIAETHTAMCPAILGNNVLSYAEIDELVNLDDKKEALLELNKLINGYLFGDGAITILLSNNNSKSTFICEHVTNLSPGDTDILYMNEGGSLIPSYSGFPHYYLSKSVPLRGIIYSKYLLKQILAGMPQEEFVKNLDLVFIHTGSKKIIDCILRALKFGGHEEKSAISYSVLEQYGNLSACSLAFMLEKAINDNQKLGKVLLASFGVGFSGSMASWSF</sequence>